<dbReference type="PROSITE" id="PS50005">
    <property type="entry name" value="TPR"/>
    <property type="match status" value="1"/>
</dbReference>
<keyword evidence="1" id="KW-0802">TPR repeat</keyword>
<proteinExistence type="predicted"/>
<dbReference type="InterPro" id="IPR011990">
    <property type="entry name" value="TPR-like_helical_dom_sf"/>
</dbReference>
<gene>
    <name evidence="2" type="ORF">FHS75_002478</name>
</gene>
<dbReference type="Proteomes" id="UP000522081">
    <property type="component" value="Unassembled WGS sequence"/>
</dbReference>
<evidence type="ECO:0000313" key="2">
    <source>
        <dbReference type="EMBL" id="NYH96146.1"/>
    </source>
</evidence>
<feature type="repeat" description="TPR" evidence="1">
    <location>
        <begin position="58"/>
        <end position="91"/>
    </location>
</feature>
<dbReference type="InterPro" id="IPR019734">
    <property type="entry name" value="TPR_rpt"/>
</dbReference>
<reference evidence="2 3" key="1">
    <citation type="submission" date="2020-07" db="EMBL/GenBank/DDBJ databases">
        <title>Genomic Encyclopedia of Type Strains, Phase IV (KMG-IV): sequencing the most valuable type-strain genomes for metagenomic binning, comparative biology and taxonomic classification.</title>
        <authorList>
            <person name="Goeker M."/>
        </authorList>
    </citation>
    <scope>NUCLEOTIDE SEQUENCE [LARGE SCALE GENOMIC DNA]</scope>
    <source>
        <strain evidence="2 3">DSM 29043</strain>
    </source>
</reference>
<organism evidence="2 3">
    <name type="scientific">Novosphingobium marinum</name>
    <dbReference type="NCBI Taxonomy" id="1514948"/>
    <lineage>
        <taxon>Bacteria</taxon>
        <taxon>Pseudomonadati</taxon>
        <taxon>Pseudomonadota</taxon>
        <taxon>Alphaproteobacteria</taxon>
        <taxon>Sphingomonadales</taxon>
        <taxon>Sphingomonadaceae</taxon>
        <taxon>Novosphingobium</taxon>
    </lineage>
</organism>
<evidence type="ECO:0000313" key="3">
    <source>
        <dbReference type="Proteomes" id="UP000522081"/>
    </source>
</evidence>
<sequence length="123" mass="13488">MPATTMIAAMMLQAISVPGFDEPVYAETDVGFEELTQGRAADAIETIRANDELAADDPSALINLGTAHKRMGQNEKAMEYYLAAANSDRRYDLELSDGRWMDSKRAATLAIRSLATQRTFAAR</sequence>
<comment type="caution">
    <text evidence="2">The sequence shown here is derived from an EMBL/GenBank/DDBJ whole genome shotgun (WGS) entry which is preliminary data.</text>
</comment>
<dbReference type="Gene3D" id="1.25.40.10">
    <property type="entry name" value="Tetratricopeptide repeat domain"/>
    <property type="match status" value="1"/>
</dbReference>
<dbReference type="SUPFAM" id="SSF48452">
    <property type="entry name" value="TPR-like"/>
    <property type="match status" value="1"/>
</dbReference>
<dbReference type="RefSeq" id="WP_179407985.1">
    <property type="nucleotide sequence ID" value="NZ_BMGF01000004.1"/>
</dbReference>
<name>A0A7Y9XWZ2_9SPHN</name>
<protein>
    <submittedName>
        <fullName evidence="2">Tetratricopeptide (TPR) repeat protein</fullName>
    </submittedName>
</protein>
<evidence type="ECO:0000256" key="1">
    <source>
        <dbReference type="PROSITE-ProRule" id="PRU00339"/>
    </source>
</evidence>
<dbReference type="AlphaFoldDB" id="A0A7Y9XWZ2"/>
<dbReference type="EMBL" id="JACBZF010000004">
    <property type="protein sequence ID" value="NYH96146.1"/>
    <property type="molecule type" value="Genomic_DNA"/>
</dbReference>
<accession>A0A7Y9XWZ2</accession>
<keyword evidence="3" id="KW-1185">Reference proteome</keyword>